<dbReference type="GO" id="GO:0004672">
    <property type="term" value="F:protein kinase activity"/>
    <property type="evidence" value="ECO:0007669"/>
    <property type="project" value="InterPro"/>
</dbReference>
<dbReference type="Pfam" id="PF00069">
    <property type="entry name" value="Pkinase"/>
    <property type="match status" value="1"/>
</dbReference>
<proteinExistence type="predicted"/>
<evidence type="ECO:0000313" key="2">
    <source>
        <dbReference type="EMBL" id="KYP42657.1"/>
    </source>
</evidence>
<gene>
    <name evidence="2" type="ORF">KK1_035943</name>
</gene>
<sequence>RSTGKFELDRRMQIALDMATGPDYLHSLTSPSHVHKDLKNDNIFLDSDYRAKGDQYHIVGTRGYMAPEYSKNGLVSSKLDVYAFVVLILEMIKGK</sequence>
<feature type="domain" description="Protein kinase" evidence="1">
    <location>
        <begin position="1"/>
        <end position="95"/>
    </location>
</feature>
<evidence type="ECO:0000259" key="1">
    <source>
        <dbReference type="PROSITE" id="PS50011"/>
    </source>
</evidence>
<feature type="non-terminal residue" evidence="2">
    <location>
        <position position="1"/>
    </location>
</feature>
<dbReference type="InterPro" id="IPR000719">
    <property type="entry name" value="Prot_kinase_dom"/>
</dbReference>
<keyword evidence="3" id="KW-1185">Reference proteome</keyword>
<dbReference type="STRING" id="3821.A0A151RJC1"/>
<dbReference type="GO" id="GO:0005524">
    <property type="term" value="F:ATP binding"/>
    <property type="evidence" value="ECO:0007669"/>
    <property type="project" value="InterPro"/>
</dbReference>
<dbReference type="Gene3D" id="1.10.510.10">
    <property type="entry name" value="Transferase(Phosphotransferase) domain 1"/>
    <property type="match status" value="1"/>
</dbReference>
<evidence type="ECO:0000313" key="3">
    <source>
        <dbReference type="Proteomes" id="UP000075243"/>
    </source>
</evidence>
<protein>
    <submittedName>
        <fullName evidence="2">Receptor protein kinase TMK1</fullName>
    </submittedName>
</protein>
<keyword evidence="2" id="KW-0675">Receptor</keyword>
<dbReference type="InterPro" id="IPR052611">
    <property type="entry name" value="Plant_RLK_LysM"/>
</dbReference>
<name>A0A151RJC1_CAJCA</name>
<dbReference type="PANTHER" id="PTHR45927">
    <property type="entry name" value="LYSM-DOMAIN RECEPTOR-LIKE KINASE-RELATED"/>
    <property type="match status" value="1"/>
</dbReference>
<dbReference type="InterPro" id="IPR011009">
    <property type="entry name" value="Kinase-like_dom_sf"/>
</dbReference>
<organism evidence="2 3">
    <name type="scientific">Cajanus cajan</name>
    <name type="common">Pigeon pea</name>
    <name type="synonym">Cajanus indicus</name>
    <dbReference type="NCBI Taxonomy" id="3821"/>
    <lineage>
        <taxon>Eukaryota</taxon>
        <taxon>Viridiplantae</taxon>
        <taxon>Streptophyta</taxon>
        <taxon>Embryophyta</taxon>
        <taxon>Tracheophyta</taxon>
        <taxon>Spermatophyta</taxon>
        <taxon>Magnoliopsida</taxon>
        <taxon>eudicotyledons</taxon>
        <taxon>Gunneridae</taxon>
        <taxon>Pentapetalae</taxon>
        <taxon>rosids</taxon>
        <taxon>fabids</taxon>
        <taxon>Fabales</taxon>
        <taxon>Fabaceae</taxon>
        <taxon>Papilionoideae</taxon>
        <taxon>50 kb inversion clade</taxon>
        <taxon>NPAAA clade</taxon>
        <taxon>indigoferoid/millettioid clade</taxon>
        <taxon>Phaseoleae</taxon>
        <taxon>Cajanus</taxon>
    </lineage>
</organism>
<dbReference type="PANTHER" id="PTHR45927:SF11">
    <property type="entry name" value="LYSM DOMAIN RECEPTOR-LIKE KINASE 4"/>
    <property type="match status" value="1"/>
</dbReference>
<keyword evidence="2" id="KW-0418">Kinase</keyword>
<dbReference type="Proteomes" id="UP000075243">
    <property type="component" value="Unassembled WGS sequence"/>
</dbReference>
<keyword evidence="2" id="KW-0808">Transferase</keyword>
<dbReference type="SUPFAM" id="SSF56112">
    <property type="entry name" value="Protein kinase-like (PK-like)"/>
    <property type="match status" value="1"/>
</dbReference>
<dbReference type="AlphaFoldDB" id="A0A151RJC1"/>
<dbReference type="PROSITE" id="PS50011">
    <property type="entry name" value="PROTEIN_KINASE_DOM"/>
    <property type="match status" value="1"/>
</dbReference>
<reference evidence="2" key="1">
    <citation type="journal article" date="2012" name="Nat. Biotechnol.">
        <title>Draft genome sequence of pigeonpea (Cajanus cajan), an orphan legume crop of resource-poor farmers.</title>
        <authorList>
            <person name="Varshney R.K."/>
            <person name="Chen W."/>
            <person name="Li Y."/>
            <person name="Bharti A.K."/>
            <person name="Saxena R.K."/>
            <person name="Schlueter J.A."/>
            <person name="Donoghue M.T."/>
            <person name="Azam S."/>
            <person name="Fan G."/>
            <person name="Whaley A.M."/>
            <person name="Farmer A.D."/>
            <person name="Sheridan J."/>
            <person name="Iwata A."/>
            <person name="Tuteja R."/>
            <person name="Penmetsa R.V."/>
            <person name="Wu W."/>
            <person name="Upadhyaya H.D."/>
            <person name="Yang S.P."/>
            <person name="Shah T."/>
            <person name="Saxena K.B."/>
            <person name="Michael T."/>
            <person name="McCombie W.R."/>
            <person name="Yang B."/>
            <person name="Zhang G."/>
            <person name="Yang H."/>
            <person name="Wang J."/>
            <person name="Spillane C."/>
            <person name="Cook D.R."/>
            <person name="May G.D."/>
            <person name="Xu X."/>
            <person name="Jackson S.A."/>
        </authorList>
    </citation>
    <scope>NUCLEOTIDE SEQUENCE [LARGE SCALE GENOMIC DNA]</scope>
</reference>
<accession>A0A151RJC1</accession>
<dbReference type="Gramene" id="C.cajan_34473.t">
    <property type="protein sequence ID" value="C.cajan_34473.t"/>
    <property type="gene ID" value="C.cajan_34473"/>
</dbReference>
<dbReference type="EMBL" id="KQ483707">
    <property type="protein sequence ID" value="KYP42657.1"/>
    <property type="molecule type" value="Genomic_DNA"/>
</dbReference>